<protein>
    <submittedName>
        <fullName evidence="1">Uncharacterized protein</fullName>
    </submittedName>
</protein>
<dbReference type="KEGG" id="chq:AQ619_12135"/>
<dbReference type="InterPro" id="IPR052572">
    <property type="entry name" value="UPF0153_domain"/>
</dbReference>
<sequence>MAERECGACGQCCKLIGVRELEKAPHVWCRYFRRGKGCEVYAVRPAGCGEFACDWLLDERLGDDWRPDRCGFVLHAGEGGRMVNVELDPAQPNAWRRAPYEAVLRGWAAEGASEGMEVLIWIGRRCLRLLPGGGEVDQGLVRPAMEFAAHDRLRRPGSGRDWPI</sequence>
<dbReference type="STRING" id="69395.AQ619_12135"/>
<dbReference type="Proteomes" id="UP000056905">
    <property type="component" value="Chromosome"/>
</dbReference>
<name>A0A0P0P0R8_9CAUL</name>
<proteinExistence type="predicted"/>
<dbReference type="PANTHER" id="PTHR36931">
    <property type="entry name" value="UPF0153 PROTEIN YEIW"/>
    <property type="match status" value="1"/>
</dbReference>
<accession>A0A0P0P0R8</accession>
<gene>
    <name evidence="1" type="ORF">AQ619_12135</name>
</gene>
<dbReference type="EMBL" id="CP013002">
    <property type="protein sequence ID" value="ALL14029.1"/>
    <property type="molecule type" value="Genomic_DNA"/>
</dbReference>
<reference evidence="1 2" key="1">
    <citation type="submission" date="2015-10" db="EMBL/GenBank/DDBJ databases">
        <title>Conservation of the essential genome among Caulobacter and Brevundimonas species.</title>
        <authorList>
            <person name="Scott D."/>
            <person name="Ely B."/>
        </authorList>
    </citation>
    <scope>NUCLEOTIDE SEQUENCE [LARGE SCALE GENOMIC DNA]</scope>
    <source>
        <strain evidence="1 2">CB4</strain>
    </source>
</reference>
<dbReference type="RefSeq" id="WP_062147846.1">
    <property type="nucleotide sequence ID" value="NZ_CP013002.1"/>
</dbReference>
<evidence type="ECO:0000313" key="1">
    <source>
        <dbReference type="EMBL" id="ALL14029.1"/>
    </source>
</evidence>
<dbReference type="AlphaFoldDB" id="A0A0P0P0R8"/>
<dbReference type="PANTHER" id="PTHR36931:SF1">
    <property type="entry name" value="UPF0153 PROTEIN YEIW"/>
    <property type="match status" value="1"/>
</dbReference>
<keyword evidence="2" id="KW-1185">Reference proteome</keyword>
<evidence type="ECO:0000313" key="2">
    <source>
        <dbReference type="Proteomes" id="UP000056905"/>
    </source>
</evidence>
<dbReference type="OrthoDB" id="7202843at2"/>
<organism evidence="1 2">
    <name type="scientific">Caulobacter henricii</name>
    <dbReference type="NCBI Taxonomy" id="69395"/>
    <lineage>
        <taxon>Bacteria</taxon>
        <taxon>Pseudomonadati</taxon>
        <taxon>Pseudomonadota</taxon>
        <taxon>Alphaproteobacteria</taxon>
        <taxon>Caulobacterales</taxon>
        <taxon>Caulobacteraceae</taxon>
        <taxon>Caulobacter</taxon>
    </lineage>
</organism>